<dbReference type="SUPFAM" id="SSF56935">
    <property type="entry name" value="Porins"/>
    <property type="match status" value="1"/>
</dbReference>
<keyword evidence="10 11" id="KW-0998">Cell outer membrane</keyword>
<evidence type="ECO:0000256" key="2">
    <source>
        <dbReference type="ARBA" id="ARBA00022448"/>
    </source>
</evidence>
<feature type="signal peptide" evidence="13">
    <location>
        <begin position="1"/>
        <end position="26"/>
    </location>
</feature>
<keyword evidence="9 11" id="KW-0472">Membrane</keyword>
<comment type="similarity">
    <text evidence="11 12">Belongs to the TonB-dependent receptor family.</text>
</comment>
<feature type="chain" id="PRO_5006039192" evidence="13">
    <location>
        <begin position="27"/>
        <end position="798"/>
    </location>
</feature>
<dbReference type="InterPro" id="IPR039426">
    <property type="entry name" value="TonB-dep_rcpt-like"/>
</dbReference>
<dbReference type="PATRIC" id="fig|33050.5.peg.2901"/>
<dbReference type="PANTHER" id="PTHR32552:SF81">
    <property type="entry name" value="TONB-DEPENDENT OUTER MEMBRANE RECEPTOR"/>
    <property type="match status" value="1"/>
</dbReference>
<accession>A0A0N9UZS9</accession>
<dbReference type="InterPro" id="IPR012910">
    <property type="entry name" value="Plug_dom"/>
</dbReference>
<dbReference type="EMBL" id="CP012700">
    <property type="protein sequence ID" value="ALH81439.1"/>
    <property type="molecule type" value="Genomic_DNA"/>
</dbReference>
<dbReference type="Proteomes" id="UP000058074">
    <property type="component" value="Chromosome"/>
</dbReference>
<evidence type="ECO:0000313" key="17">
    <source>
        <dbReference type="Proteomes" id="UP000058074"/>
    </source>
</evidence>
<dbReference type="Gene3D" id="2.40.170.20">
    <property type="entry name" value="TonB-dependent receptor, beta-barrel domain"/>
    <property type="match status" value="1"/>
</dbReference>
<evidence type="ECO:0000256" key="12">
    <source>
        <dbReference type="RuleBase" id="RU003357"/>
    </source>
</evidence>
<dbReference type="PROSITE" id="PS51257">
    <property type="entry name" value="PROKAR_LIPOPROTEIN"/>
    <property type="match status" value="1"/>
</dbReference>
<evidence type="ECO:0000256" key="3">
    <source>
        <dbReference type="ARBA" id="ARBA00022452"/>
    </source>
</evidence>
<dbReference type="InterPro" id="IPR036942">
    <property type="entry name" value="Beta-barrel_TonB_sf"/>
</dbReference>
<evidence type="ECO:0000256" key="1">
    <source>
        <dbReference type="ARBA" id="ARBA00004571"/>
    </source>
</evidence>
<evidence type="ECO:0000256" key="10">
    <source>
        <dbReference type="ARBA" id="ARBA00023237"/>
    </source>
</evidence>
<evidence type="ECO:0000256" key="5">
    <source>
        <dbReference type="ARBA" id="ARBA00022692"/>
    </source>
</evidence>
<evidence type="ECO:0000259" key="14">
    <source>
        <dbReference type="Pfam" id="PF00593"/>
    </source>
</evidence>
<evidence type="ECO:0000256" key="13">
    <source>
        <dbReference type="SAM" id="SignalP"/>
    </source>
</evidence>
<dbReference type="Pfam" id="PF00593">
    <property type="entry name" value="TonB_dep_Rec_b-barrel"/>
    <property type="match status" value="1"/>
</dbReference>
<keyword evidence="16" id="KW-0675">Receptor</keyword>
<protein>
    <submittedName>
        <fullName evidence="16">TonB-dependent receptor</fullName>
    </submittedName>
</protein>
<dbReference type="PROSITE" id="PS52016">
    <property type="entry name" value="TONB_DEPENDENT_REC_3"/>
    <property type="match status" value="1"/>
</dbReference>
<feature type="domain" description="TonB-dependent receptor plug" evidence="15">
    <location>
        <begin position="49"/>
        <end position="156"/>
    </location>
</feature>
<name>A0A0N9UZS9_SPHMC</name>
<dbReference type="GO" id="GO:0009279">
    <property type="term" value="C:cell outer membrane"/>
    <property type="evidence" value="ECO:0007669"/>
    <property type="project" value="UniProtKB-SubCell"/>
</dbReference>
<dbReference type="InterPro" id="IPR000531">
    <property type="entry name" value="Beta-barrel_TonB"/>
</dbReference>
<keyword evidence="2 11" id="KW-0813">Transport</keyword>
<keyword evidence="4" id="KW-0410">Iron transport</keyword>
<gene>
    <name evidence="16" type="ORF">AN936_14020</name>
</gene>
<keyword evidence="7" id="KW-0406">Ion transport</keyword>
<keyword evidence="3 11" id="KW-1134">Transmembrane beta strand</keyword>
<reference evidence="16 17" key="1">
    <citation type="journal article" date="2015" name="Genome Announc.">
        <title>Complete Genome Sequence of Polypropylene Glycol- and Polyethylene Glycol-Degrading Sphingopyxis macrogoltabida Strain EY-1.</title>
        <authorList>
            <person name="Ohtsubo Y."/>
            <person name="Nagata Y."/>
            <person name="Numata M."/>
            <person name="Tsuchikane K."/>
            <person name="Hosoyama A."/>
            <person name="Yamazoe A."/>
            <person name="Tsuda M."/>
            <person name="Fujita N."/>
            <person name="Kawai F."/>
        </authorList>
    </citation>
    <scope>NUCLEOTIDE SEQUENCE [LARGE SCALE GENOMIC DNA]</scope>
    <source>
        <strain evidence="16 17">EY-1</strain>
    </source>
</reference>
<feature type="domain" description="TonB-dependent receptor-like beta-barrel" evidence="14">
    <location>
        <begin position="271"/>
        <end position="753"/>
    </location>
</feature>
<evidence type="ECO:0000256" key="4">
    <source>
        <dbReference type="ARBA" id="ARBA00022496"/>
    </source>
</evidence>
<evidence type="ECO:0000256" key="7">
    <source>
        <dbReference type="ARBA" id="ARBA00023065"/>
    </source>
</evidence>
<dbReference type="RefSeq" id="WP_054590298.1">
    <property type="nucleotide sequence ID" value="NZ_CP012700.1"/>
</dbReference>
<evidence type="ECO:0000256" key="8">
    <source>
        <dbReference type="ARBA" id="ARBA00023077"/>
    </source>
</evidence>
<evidence type="ECO:0000256" key="6">
    <source>
        <dbReference type="ARBA" id="ARBA00023004"/>
    </source>
</evidence>
<dbReference type="GO" id="GO:0006826">
    <property type="term" value="P:iron ion transport"/>
    <property type="evidence" value="ECO:0007669"/>
    <property type="project" value="UniProtKB-KW"/>
</dbReference>
<evidence type="ECO:0000256" key="9">
    <source>
        <dbReference type="ARBA" id="ARBA00023136"/>
    </source>
</evidence>
<organism evidence="16 17">
    <name type="scientific">Sphingopyxis macrogoltabida</name>
    <name type="common">Sphingomonas macrogoltabidus</name>
    <dbReference type="NCBI Taxonomy" id="33050"/>
    <lineage>
        <taxon>Bacteria</taxon>
        <taxon>Pseudomonadati</taxon>
        <taxon>Pseudomonadota</taxon>
        <taxon>Alphaproteobacteria</taxon>
        <taxon>Sphingomonadales</taxon>
        <taxon>Sphingomonadaceae</taxon>
        <taxon>Sphingopyxis</taxon>
    </lineage>
</organism>
<keyword evidence="13" id="KW-0732">Signal</keyword>
<keyword evidence="6" id="KW-0408">Iron</keyword>
<keyword evidence="5 11" id="KW-0812">Transmembrane</keyword>
<evidence type="ECO:0000313" key="16">
    <source>
        <dbReference type="EMBL" id="ALH81439.1"/>
    </source>
</evidence>
<dbReference type="OrthoDB" id="9760333at2"/>
<comment type="subcellular location">
    <subcellularLocation>
        <location evidence="1 11">Cell outer membrane</location>
        <topology evidence="1 11">Multi-pass membrane protein</topology>
    </subcellularLocation>
</comment>
<proteinExistence type="inferred from homology"/>
<evidence type="ECO:0000259" key="15">
    <source>
        <dbReference type="Pfam" id="PF07715"/>
    </source>
</evidence>
<dbReference type="KEGG" id="smag:AN936_14020"/>
<dbReference type="PANTHER" id="PTHR32552">
    <property type="entry name" value="FERRICHROME IRON RECEPTOR-RELATED"/>
    <property type="match status" value="1"/>
</dbReference>
<evidence type="ECO:0000256" key="11">
    <source>
        <dbReference type="PROSITE-ProRule" id="PRU01360"/>
    </source>
</evidence>
<sequence>MNNRLKVALNSATFLTGCMLTTGAMAQDAGASAGSEEIVVTATRRETTLQDTPINISAISADMLEKQRIDDVRDIADFTPGITISDTGPTSTGSIVLRGISADDTGDSGSDGDNTLGIYLGEVPLYYDFKLLDLERVETLLGPQGTLYGVGTLAGAIRYIPKRPNPDRFEAEVHSRVYGKDHSKDVGFQGDFMLNIPLVRDHVAFRTASGYYFDPGFIDYPLVLQEPGVSLPQAGGTGNAIGPDYAANLRMVRDVNFERTYTTRNQLLLQYNPNVKAILTYVYQQTRTNGRQANSAGVLGTGPYENGSRYVEPHRRHAHLVSLELNANLWDIADLVATTAYTNRKVREVKDQTDQLLDLELGYEAFPAFSAYLIRDNNTEQYNDEIRLVSRHGGPFSWTIGGFYNKQTSSYPYVEIAPGLADFYGVGDTNPDDIEYASITRGKVTEKAAFGELTYQVTPAWQVTAGARYFKYSSRLAGAIVLPLLGDPLDPDELPQEGGTAGKSGWVWKFNSSYKITPDLMVYATYSKGYRLGGPNYVAPCPDPVPPDQQNACALPDELQYGPDTTKNIEIGLRGELFDRKLHFHFDVFRINWNGLQLGTETTYGAVGITGNGGSARSQGFEASFTARPTRELSIQGTYSYVDAKLTSDAPGIISIRTIPGDYSSPVVALDALAGDRLPGSAKNAGSLGVTYTRPLGDAELIANWTAVYRGNVVSRLGWERTYGELIPSYVTHRASLTYSTEKYDLSLWANNIFDKYAVVSIGADRSRIGVNDGFAVRYYSRAVINPRTFGIEGRFKF</sequence>
<dbReference type="AlphaFoldDB" id="A0A0N9UZS9"/>
<dbReference type="Pfam" id="PF07715">
    <property type="entry name" value="Plug"/>
    <property type="match status" value="1"/>
</dbReference>
<keyword evidence="8 12" id="KW-0798">TonB box</keyword>